<dbReference type="Pfam" id="PF01478">
    <property type="entry name" value="Peptidase_A24"/>
    <property type="match status" value="1"/>
</dbReference>
<comment type="similarity">
    <text evidence="1">Belongs to the peptidase A24 family.</text>
</comment>
<dbReference type="GO" id="GO:0004190">
    <property type="term" value="F:aspartic-type endopeptidase activity"/>
    <property type="evidence" value="ECO:0007669"/>
    <property type="project" value="UniProtKB-EC"/>
</dbReference>
<keyword evidence="2" id="KW-0812">Transmembrane</keyword>
<accession>A0ABZ2MMG7</accession>
<sequence length="127" mass="13235">MPAYPALAALLAICSYATGEWPPFARALLAGLALFLLFFVMAILPGSGMGFGDVKLAGLLGMLLGWLSWTQVLWATLATFLIGGVVAVLVLALGRKGRRDDFAYGPSMLLGTVTALAAPAVLRLVLA</sequence>
<dbReference type="EC" id="3.4.23.43" evidence="4"/>
<keyword evidence="2" id="KW-0472">Membrane</keyword>
<dbReference type="PANTHER" id="PTHR30487">
    <property type="entry name" value="TYPE 4 PREPILIN-LIKE PROTEINS LEADER PEPTIDE-PROCESSING ENZYME"/>
    <property type="match status" value="1"/>
</dbReference>
<evidence type="ECO:0000256" key="2">
    <source>
        <dbReference type="SAM" id="Phobius"/>
    </source>
</evidence>
<organism evidence="4 5">
    <name type="scientific">Janibacter alittae</name>
    <dbReference type="NCBI Taxonomy" id="3115209"/>
    <lineage>
        <taxon>Bacteria</taxon>
        <taxon>Bacillati</taxon>
        <taxon>Actinomycetota</taxon>
        <taxon>Actinomycetes</taxon>
        <taxon>Micrococcales</taxon>
        <taxon>Intrasporangiaceae</taxon>
        <taxon>Janibacter</taxon>
    </lineage>
</organism>
<feature type="domain" description="Prepilin type IV endopeptidase peptidase" evidence="3">
    <location>
        <begin position="6"/>
        <end position="88"/>
    </location>
</feature>
<feature type="transmembrane region" description="Helical" evidence="2">
    <location>
        <begin position="106"/>
        <end position="126"/>
    </location>
</feature>
<evidence type="ECO:0000259" key="3">
    <source>
        <dbReference type="Pfam" id="PF01478"/>
    </source>
</evidence>
<protein>
    <submittedName>
        <fullName evidence="4">Prepilin peptidase</fullName>
        <ecNumber evidence="4">3.4.23.43</ecNumber>
    </submittedName>
</protein>
<dbReference type="Gene3D" id="1.20.120.1220">
    <property type="match status" value="1"/>
</dbReference>
<dbReference type="RefSeq" id="WP_338752557.1">
    <property type="nucleotide sequence ID" value="NZ_CP144913.1"/>
</dbReference>
<gene>
    <name evidence="4" type="ORF">V1351_13985</name>
</gene>
<keyword evidence="4" id="KW-0378">Hydrolase</keyword>
<dbReference type="Proteomes" id="UP001382727">
    <property type="component" value="Chromosome"/>
</dbReference>
<dbReference type="PANTHER" id="PTHR30487:SF0">
    <property type="entry name" value="PREPILIN LEADER PEPTIDASE_N-METHYLTRANSFERASE-RELATED"/>
    <property type="match status" value="1"/>
</dbReference>
<feature type="transmembrane region" description="Helical" evidence="2">
    <location>
        <begin position="29"/>
        <end position="51"/>
    </location>
</feature>
<evidence type="ECO:0000313" key="4">
    <source>
        <dbReference type="EMBL" id="WXB78089.1"/>
    </source>
</evidence>
<feature type="transmembrane region" description="Helical" evidence="2">
    <location>
        <begin position="72"/>
        <end position="94"/>
    </location>
</feature>
<reference evidence="4 5" key="1">
    <citation type="submission" date="2024-02" db="EMBL/GenBank/DDBJ databases">
        <title>Janibacter sp. nov., isolated from gut of marine sandworm.</title>
        <authorList>
            <person name="Kim B."/>
            <person name="Jun M.O."/>
            <person name="Shin N.-R."/>
        </authorList>
    </citation>
    <scope>NUCLEOTIDE SEQUENCE [LARGE SCALE GENOMIC DNA]</scope>
    <source>
        <strain evidence="4 5">A1S7</strain>
    </source>
</reference>
<evidence type="ECO:0000256" key="1">
    <source>
        <dbReference type="ARBA" id="ARBA00005801"/>
    </source>
</evidence>
<dbReference type="InterPro" id="IPR000045">
    <property type="entry name" value="Prepilin_IV_endopep_pep"/>
</dbReference>
<keyword evidence="5" id="KW-1185">Reference proteome</keyword>
<evidence type="ECO:0000313" key="5">
    <source>
        <dbReference type="Proteomes" id="UP001382727"/>
    </source>
</evidence>
<name>A0ABZ2MMG7_9MICO</name>
<proteinExistence type="inferred from homology"/>
<keyword evidence="2" id="KW-1133">Transmembrane helix</keyword>
<dbReference type="InterPro" id="IPR050882">
    <property type="entry name" value="Prepilin_peptidase/N-MTase"/>
</dbReference>
<dbReference type="EMBL" id="CP144913">
    <property type="protein sequence ID" value="WXB78089.1"/>
    <property type="molecule type" value="Genomic_DNA"/>
</dbReference>